<dbReference type="Gene3D" id="3.40.50.300">
    <property type="entry name" value="P-loop containing nucleotide triphosphate hydrolases"/>
    <property type="match status" value="1"/>
</dbReference>
<dbReference type="KEGG" id="lji:ELX58_00490"/>
<sequence length="406" mass="46963">MNNSAAFKLGPGHHLTTEQQKLVNHVEHFAKQNLHAPKHAVFVIYGDAGTGKSVVLSQMFYDIQQMTADKNDPLYKTNNYFLVNHPEILKVYKKIAGSESHVLKKNFNRPTSFINQMHKKHGHADVTIIDEAHLLLSEGDHYNNFYQKNQLAEIIKISQVTVLVFDKHQVLRTKSFWNDHRLQKIIKPYIIDSYHLTHQFRMTASDDLIHWINDLTDGTLKPLPKDFGKDYDFRVFDDAEKMRQAIVKRNNQVGLSRIVSTSGYPSTLDGGKHYIHEIHGFKMPWDQYNHTQIPWAELPQTINEVGSMFTCQGFDLNYVGVILGPPVYLKPGTNQIKIDFSKYTDTESLKKRKDIPNPKVFDQIKQQLVLNSANVLMKRGVKGMYLFAHDPLLRKKLMQYYRDATK</sequence>
<dbReference type="EMBL" id="CP034726">
    <property type="protein sequence ID" value="QBP17690.1"/>
    <property type="molecule type" value="Genomic_DNA"/>
</dbReference>
<dbReference type="RefSeq" id="WP_133441235.1">
    <property type="nucleotide sequence ID" value="NZ_CP034726.1"/>
</dbReference>
<dbReference type="OrthoDB" id="3193269at2"/>
<protein>
    <submittedName>
        <fullName evidence="2">DUF2075 domain-containing protein</fullName>
    </submittedName>
</protein>
<dbReference type="InterPro" id="IPR027417">
    <property type="entry name" value="P-loop_NTPase"/>
</dbReference>
<organism evidence="2 3">
    <name type="scientific">Acetilactobacillus jinshanensis</name>
    <dbReference type="NCBI Taxonomy" id="1720083"/>
    <lineage>
        <taxon>Bacteria</taxon>
        <taxon>Bacillati</taxon>
        <taxon>Bacillota</taxon>
        <taxon>Bacilli</taxon>
        <taxon>Lactobacillales</taxon>
        <taxon>Lactobacillaceae</taxon>
        <taxon>Acetilactobacillus</taxon>
    </lineage>
</organism>
<dbReference type="Proteomes" id="UP000294321">
    <property type="component" value="Chromosome"/>
</dbReference>
<reference evidence="3" key="1">
    <citation type="submission" date="2018-12" db="EMBL/GenBank/DDBJ databases">
        <title>A new species of lactobacillus.</title>
        <authorList>
            <person name="Jian Y."/>
            <person name="Xin L."/>
            <person name="Hong Z.J."/>
            <person name="Ming L.Z."/>
            <person name="Hong X.Z."/>
        </authorList>
    </citation>
    <scope>NUCLEOTIDE SEQUENCE [LARGE SCALE GENOMIC DNA]</scope>
    <source>
        <strain evidence="3">HSLZ-75</strain>
    </source>
</reference>
<dbReference type="SUPFAM" id="SSF52540">
    <property type="entry name" value="P-loop containing nucleoside triphosphate hydrolases"/>
    <property type="match status" value="1"/>
</dbReference>
<feature type="domain" description="Schlafen group 3-like DNA/RNA helicase" evidence="1">
    <location>
        <begin position="40"/>
        <end position="390"/>
    </location>
</feature>
<dbReference type="Pfam" id="PF09848">
    <property type="entry name" value="SLFN-g3_helicase"/>
    <property type="match status" value="1"/>
</dbReference>
<accession>A0A4P6ZKC5</accession>
<proteinExistence type="predicted"/>
<gene>
    <name evidence="2" type="ORF">ELX58_00490</name>
</gene>
<evidence type="ECO:0000313" key="2">
    <source>
        <dbReference type="EMBL" id="QBP17690.1"/>
    </source>
</evidence>
<evidence type="ECO:0000313" key="3">
    <source>
        <dbReference type="Proteomes" id="UP000294321"/>
    </source>
</evidence>
<dbReference type="InterPro" id="IPR018647">
    <property type="entry name" value="SLFN_3-like_DNA/RNA_helicase"/>
</dbReference>
<keyword evidence="3" id="KW-1185">Reference proteome</keyword>
<evidence type="ECO:0000259" key="1">
    <source>
        <dbReference type="Pfam" id="PF09848"/>
    </source>
</evidence>
<dbReference type="AlphaFoldDB" id="A0A4P6ZKC5"/>
<name>A0A4P6ZKC5_9LACO</name>